<feature type="domain" description="Integrase catalytic" evidence="2">
    <location>
        <begin position="272"/>
        <end position="480"/>
    </location>
</feature>
<dbReference type="Gene3D" id="3.30.420.10">
    <property type="entry name" value="Ribonuclease H-like superfamily/Ribonuclease H"/>
    <property type="match status" value="1"/>
</dbReference>
<dbReference type="PROSITE" id="PS50994">
    <property type="entry name" value="INTEGRASE"/>
    <property type="match status" value="1"/>
</dbReference>
<comment type="caution">
    <text evidence="3">The sequence shown here is derived from an EMBL/GenBank/DDBJ whole genome shotgun (WGS) entry which is preliminary data.</text>
</comment>
<dbReference type="AlphaFoldDB" id="A0A328AB08"/>
<dbReference type="GO" id="GO:0003676">
    <property type="term" value="F:nucleic acid binding"/>
    <property type="evidence" value="ECO:0007669"/>
    <property type="project" value="InterPro"/>
</dbReference>
<gene>
    <name evidence="3" type="ORF">DJ017_18215</name>
</gene>
<dbReference type="GO" id="GO:0015074">
    <property type="term" value="P:DNA integration"/>
    <property type="evidence" value="ECO:0007669"/>
    <property type="project" value="InterPro"/>
</dbReference>
<proteinExistence type="predicted"/>
<dbReference type="InterPro" id="IPR012337">
    <property type="entry name" value="RNaseH-like_sf"/>
</dbReference>
<feature type="region of interest" description="Disordered" evidence="1">
    <location>
        <begin position="659"/>
        <end position="730"/>
    </location>
</feature>
<accession>A0A328AB08</accession>
<dbReference type="OrthoDB" id="5287589at2"/>
<dbReference type="InterPro" id="IPR001584">
    <property type="entry name" value="Integrase_cat-core"/>
</dbReference>
<evidence type="ECO:0000313" key="3">
    <source>
        <dbReference type="EMBL" id="RAK51765.1"/>
    </source>
</evidence>
<organism evidence="3 4">
    <name type="scientific">Phenylobacterium soli</name>
    <dbReference type="NCBI Taxonomy" id="2170551"/>
    <lineage>
        <taxon>Bacteria</taxon>
        <taxon>Pseudomonadati</taxon>
        <taxon>Pseudomonadota</taxon>
        <taxon>Alphaproteobacteria</taxon>
        <taxon>Caulobacterales</taxon>
        <taxon>Caulobacteraceae</taxon>
        <taxon>Phenylobacterium</taxon>
    </lineage>
</organism>
<name>A0A328AB08_9CAUL</name>
<dbReference type="EMBL" id="QFYQ01000002">
    <property type="protein sequence ID" value="RAK51765.1"/>
    <property type="molecule type" value="Genomic_DNA"/>
</dbReference>
<evidence type="ECO:0000313" key="4">
    <source>
        <dbReference type="Proteomes" id="UP000249254"/>
    </source>
</evidence>
<keyword evidence="4" id="KW-1185">Reference proteome</keyword>
<dbReference type="Proteomes" id="UP000249254">
    <property type="component" value="Unassembled WGS sequence"/>
</dbReference>
<dbReference type="SUPFAM" id="SSF53098">
    <property type="entry name" value="Ribonuclease H-like"/>
    <property type="match status" value="1"/>
</dbReference>
<dbReference type="RefSeq" id="WP_111530327.1">
    <property type="nucleotide sequence ID" value="NZ_JBHRSG010000003.1"/>
</dbReference>
<dbReference type="InterPro" id="IPR036397">
    <property type="entry name" value="RNaseH_sf"/>
</dbReference>
<reference evidence="4" key="1">
    <citation type="submission" date="2018-05" db="EMBL/GenBank/DDBJ databases">
        <authorList>
            <person name="Li X."/>
        </authorList>
    </citation>
    <scope>NUCLEOTIDE SEQUENCE [LARGE SCALE GENOMIC DNA]</scope>
    <source>
        <strain evidence="4">LX32</strain>
    </source>
</reference>
<feature type="compositionally biased region" description="Basic and acidic residues" evidence="1">
    <location>
        <begin position="715"/>
        <end position="730"/>
    </location>
</feature>
<sequence>MGCPIRFTPGDRWEFKGAELIFERELGDKLLQFSVKRTLAPFQVEQPSGMLVAPDWNWATSSLANGSLRRLPTEETRLAARRAAAEREYASEDAAAIDKQARLRRFVVQGLDKMGVTSGGDAKIQAAVDRLWDEQPNKTAQFEGKPAARTVRRWLAERGSPGSRALRQMISMAGRVKRRSRLETLAQKALVKAALFYWSCPRIHVKDAYARMAVRIERLNRIRAASSANVPALKRPSREALRLLVREFECLETYAERWGERKAELRFKADGRGLAASRFLQLGCLDHTLLDNVAVFDNDALLPLGRPYLTVLIDVRTRCVVGFVLCFEPPSLYQALECVKRANQPKADLAERYPDFPVLAQIFGRFDEIVIDNGWELAGSSYEDALGDAGTSVRWAPVRSPTYKAIVERFFRTLNGQIRKAPGGVLNPELLREMGYDPYQDAALTRAELEGLIWDVLKLYHIEVHDGVGRPPADLWRQDMEAFGIDVIADVRQLEKMAGQMKYPCTLTKSGVQVFGLQFHDEAATAALLQDLISTSPIREQRKGSATARVKIKFNPADLGRIHVWNERRKLYVTLPCTHDGYADGISLWQHERLSEWAEQKGLEFSSEDDRNRARAALIANIERLAPELKVRQRRAMARLLSSPVVQDRLQGRGVVVAHAPSRHDGMAPVVPHDTLASERTDGSTPPTRPPRGKRRRRRVTDVDAGQAPPTPSPERAEDASDIDDWKEFE</sequence>
<protein>
    <recommendedName>
        <fullName evidence="2">Integrase catalytic domain-containing protein</fullName>
    </recommendedName>
</protein>
<evidence type="ECO:0000259" key="2">
    <source>
        <dbReference type="PROSITE" id="PS50994"/>
    </source>
</evidence>
<evidence type="ECO:0000256" key="1">
    <source>
        <dbReference type="SAM" id="MobiDB-lite"/>
    </source>
</evidence>